<feature type="compositionally biased region" description="Low complexity" evidence="5">
    <location>
        <begin position="321"/>
        <end position="331"/>
    </location>
</feature>
<feature type="compositionally biased region" description="Basic and acidic residues" evidence="5">
    <location>
        <begin position="240"/>
        <end position="253"/>
    </location>
</feature>
<dbReference type="EMBL" id="SDRB02000199">
    <property type="protein sequence ID" value="THG23720.1"/>
    <property type="molecule type" value="Genomic_DNA"/>
</dbReference>
<dbReference type="PROSITE" id="PS51360">
    <property type="entry name" value="PLUS3"/>
    <property type="match status" value="1"/>
</dbReference>
<evidence type="ECO:0000259" key="6">
    <source>
        <dbReference type="PROSITE" id="PS51360"/>
    </source>
</evidence>
<feature type="region of interest" description="Disordered" evidence="5">
    <location>
        <begin position="781"/>
        <end position="832"/>
    </location>
</feature>
<dbReference type="PANTHER" id="PTHR13115">
    <property type="entry name" value="RNA POLYMERASE-ASSOCIATED PROTEIN RTF1 HOMOLOG"/>
    <property type="match status" value="1"/>
</dbReference>
<dbReference type="AlphaFoldDB" id="A0A4S4F2K2"/>
<keyword evidence="4" id="KW-0539">Nucleus</keyword>
<dbReference type="GO" id="GO:0003677">
    <property type="term" value="F:DNA binding"/>
    <property type="evidence" value="ECO:0007669"/>
    <property type="project" value="InterPro"/>
</dbReference>
<evidence type="ECO:0000256" key="2">
    <source>
        <dbReference type="ARBA" id="ARBA00023015"/>
    </source>
</evidence>
<dbReference type="GO" id="GO:0016593">
    <property type="term" value="C:Cdc73/Paf1 complex"/>
    <property type="evidence" value="ECO:0007669"/>
    <property type="project" value="TreeGrafter"/>
</dbReference>
<feature type="region of interest" description="Disordered" evidence="5">
    <location>
        <begin position="105"/>
        <end position="359"/>
    </location>
</feature>
<dbReference type="Gene3D" id="3.90.70.200">
    <property type="entry name" value="Plus-3 domain"/>
    <property type="match status" value="1"/>
</dbReference>
<feature type="compositionally biased region" description="Basic and acidic residues" evidence="5">
    <location>
        <begin position="266"/>
        <end position="300"/>
    </location>
</feature>
<dbReference type="Pfam" id="PF03126">
    <property type="entry name" value="Plus-3"/>
    <property type="match status" value="1"/>
</dbReference>
<dbReference type="STRING" id="542762.A0A4S4F2K2"/>
<proteinExistence type="predicted"/>
<evidence type="ECO:0000256" key="1">
    <source>
        <dbReference type="ARBA" id="ARBA00004123"/>
    </source>
</evidence>
<dbReference type="PANTHER" id="PTHR13115:SF8">
    <property type="entry name" value="RNA POLYMERASE-ASSOCIATED PROTEIN RTF1 HOMOLOG"/>
    <property type="match status" value="1"/>
</dbReference>
<keyword evidence="8" id="KW-1185">Reference proteome</keyword>
<dbReference type="GO" id="GO:1990269">
    <property type="term" value="F:RNA polymerase II C-terminal domain phosphoserine binding"/>
    <property type="evidence" value="ECO:0007669"/>
    <property type="project" value="TreeGrafter"/>
</dbReference>
<evidence type="ECO:0000256" key="3">
    <source>
        <dbReference type="ARBA" id="ARBA00023163"/>
    </source>
</evidence>
<feature type="compositionally biased region" description="Basic and acidic residues" evidence="5">
    <location>
        <begin position="797"/>
        <end position="832"/>
    </location>
</feature>
<organism evidence="7 8">
    <name type="scientific">Camellia sinensis var. sinensis</name>
    <name type="common">China tea</name>
    <dbReference type="NCBI Taxonomy" id="542762"/>
    <lineage>
        <taxon>Eukaryota</taxon>
        <taxon>Viridiplantae</taxon>
        <taxon>Streptophyta</taxon>
        <taxon>Embryophyta</taxon>
        <taxon>Tracheophyta</taxon>
        <taxon>Spermatophyta</taxon>
        <taxon>Magnoliopsida</taxon>
        <taxon>eudicotyledons</taxon>
        <taxon>Gunneridae</taxon>
        <taxon>Pentapetalae</taxon>
        <taxon>asterids</taxon>
        <taxon>Ericales</taxon>
        <taxon>Theaceae</taxon>
        <taxon>Camellia</taxon>
    </lineage>
</organism>
<keyword evidence="2" id="KW-0805">Transcription regulation</keyword>
<dbReference type="FunFam" id="3.90.70.200:FF:000003">
    <property type="entry name" value="RNA polymerase-associated protein RTF1"/>
    <property type="match status" value="1"/>
</dbReference>
<evidence type="ECO:0000256" key="4">
    <source>
        <dbReference type="ARBA" id="ARBA00023242"/>
    </source>
</evidence>
<feature type="compositionally biased region" description="Basic residues" evidence="5">
    <location>
        <begin position="110"/>
        <end position="124"/>
    </location>
</feature>
<feature type="compositionally biased region" description="Basic and acidic residues" evidence="5">
    <location>
        <begin position="195"/>
        <end position="232"/>
    </location>
</feature>
<dbReference type="SMART" id="SM00719">
    <property type="entry name" value="Plus3"/>
    <property type="match status" value="1"/>
</dbReference>
<comment type="caution">
    <text evidence="7">The sequence shown here is derived from an EMBL/GenBank/DDBJ whole genome shotgun (WGS) entry which is preliminary data.</text>
</comment>
<reference evidence="7 8" key="1">
    <citation type="journal article" date="2018" name="Proc. Natl. Acad. Sci. U.S.A.">
        <title>Draft genome sequence of Camellia sinensis var. sinensis provides insights into the evolution of the tea genome and tea quality.</title>
        <authorList>
            <person name="Wei C."/>
            <person name="Yang H."/>
            <person name="Wang S."/>
            <person name="Zhao J."/>
            <person name="Liu C."/>
            <person name="Gao L."/>
            <person name="Xia E."/>
            <person name="Lu Y."/>
            <person name="Tai Y."/>
            <person name="She G."/>
            <person name="Sun J."/>
            <person name="Cao H."/>
            <person name="Tong W."/>
            <person name="Gao Q."/>
            <person name="Li Y."/>
            <person name="Deng W."/>
            <person name="Jiang X."/>
            <person name="Wang W."/>
            <person name="Chen Q."/>
            <person name="Zhang S."/>
            <person name="Li H."/>
            <person name="Wu J."/>
            <person name="Wang P."/>
            <person name="Li P."/>
            <person name="Shi C."/>
            <person name="Zheng F."/>
            <person name="Jian J."/>
            <person name="Huang B."/>
            <person name="Shan D."/>
            <person name="Shi M."/>
            <person name="Fang C."/>
            <person name="Yue Y."/>
            <person name="Li F."/>
            <person name="Li D."/>
            <person name="Wei S."/>
            <person name="Han B."/>
            <person name="Jiang C."/>
            <person name="Yin Y."/>
            <person name="Xia T."/>
            <person name="Zhang Z."/>
            <person name="Bennetzen J.L."/>
            <person name="Zhao S."/>
            <person name="Wan X."/>
        </authorList>
    </citation>
    <scope>NUCLEOTIDE SEQUENCE [LARGE SCALE GENOMIC DNA]</scope>
    <source>
        <strain evidence="8">cv. Shuchazao</strain>
        <tissue evidence="7">Leaf</tissue>
    </source>
</reference>
<comment type="subcellular location">
    <subcellularLocation>
        <location evidence="1">Nucleus</location>
    </subcellularLocation>
</comment>
<sequence length="832" mass="92813">MLLYKYRVYTGCGYAYRYDCTRTEYAKNVPDTWYTISIMMGFLVSFDHLISFVEIQRNGAGLIRFLISTSFDHLLRRNTETPSKVLIPQFMADLEKLLLEAAGRTSTAGRNRHSPPASRRRHKGSYSDDGSDSKDDDSDDDRGYSNRKPSASQVPLKKRLDPAERDDDQSSQEEGDDAGYDHDGDSGDDSVGSDLYKDEADRQKLAEMTELERELILSERASKKDDKELREKMRSKRNDKKMPQPRKEKESPRRTSSRGVRSSARSADRAAAKDDALNELRAKRLKHQGPEAQRKLRDATRGGSGSRGFSPIKRKAFTAASISSSSRSESGSHSDDEESTGDGGMVDSDEDKTSPGSVPKFEDIKEITIRRSKLAKWFMEPFFDELIVGCFVRVGIGKSRTGPIYRLCMVRNVDATDPDRQYRLDNKMTHKYLNVVWGNESSAARWQMAMISDSPPLKEEFDQWVREVERSGGRMPSKQDVLEKKEAIQKTNTFVYSAATVKQMLQEKKSATWRPLNVAAEKDRLRREMEVAKSRNDEAEVERIKARLVELDASRQVQEKDAKAIRLAEMNKRNRVENFKNASELKPVNTSLKAGEAGYDPFSRRWTRSMNYYVSKGSGGGNEAAAAAAAVNDDSIAAAGVDCKTVEAGVAATAAALEAAADAGKLVDTSAPVDQGTESNTMHDFELPISLATLQKFGGPQGAQAGFMARKQRIEATVGCRVPDNDGRRHVLTLTIPASSYNPSLMQATSKDLELMNTEFSSPYPPLSPFNPSLAQISCLTPPPSTSVAPQNPIDSFDLKQKPPDTNHEHPQQHELQRRPRDTRSATHKDET</sequence>
<dbReference type="Proteomes" id="UP000306102">
    <property type="component" value="Unassembled WGS sequence"/>
</dbReference>
<dbReference type="InterPro" id="IPR004343">
    <property type="entry name" value="Plus-3_dom"/>
</dbReference>
<name>A0A4S4F2K2_CAMSN</name>
<evidence type="ECO:0000313" key="7">
    <source>
        <dbReference type="EMBL" id="THG23720.1"/>
    </source>
</evidence>
<dbReference type="InterPro" id="IPR036128">
    <property type="entry name" value="Plus3-like_sf"/>
</dbReference>
<feature type="domain" description="Plus3" evidence="6">
    <location>
        <begin position="358"/>
        <end position="493"/>
    </location>
</feature>
<accession>A0A4S4F2K2</accession>
<evidence type="ECO:0000313" key="8">
    <source>
        <dbReference type="Proteomes" id="UP000306102"/>
    </source>
</evidence>
<protein>
    <recommendedName>
        <fullName evidence="6">Plus3 domain-containing protein</fullName>
    </recommendedName>
</protein>
<evidence type="ECO:0000256" key="5">
    <source>
        <dbReference type="SAM" id="MobiDB-lite"/>
    </source>
</evidence>
<feature type="compositionally biased region" description="Acidic residues" evidence="5">
    <location>
        <begin position="164"/>
        <end position="178"/>
    </location>
</feature>
<dbReference type="SUPFAM" id="SSF159042">
    <property type="entry name" value="Plus3-like"/>
    <property type="match status" value="1"/>
</dbReference>
<keyword evidence="3" id="KW-0804">Transcription</keyword>
<gene>
    <name evidence="7" type="ORF">TEA_019517</name>
</gene>